<feature type="transmembrane region" description="Helical" evidence="1">
    <location>
        <begin position="190"/>
        <end position="208"/>
    </location>
</feature>
<comment type="caution">
    <text evidence="2">The sequence shown here is derived from an EMBL/GenBank/DDBJ whole genome shotgun (WGS) entry which is preliminary data.</text>
</comment>
<name>A0A7X2D0B4_9LACT</name>
<dbReference type="RefSeq" id="WP_170272391.1">
    <property type="nucleotide sequence ID" value="NZ_WITJ01000005.1"/>
</dbReference>
<keyword evidence="1" id="KW-1133">Transmembrane helix</keyword>
<sequence>MTTKLFLLAELVIQIIFCVKIFLWQKRYRKDKIGGISKKGKGKRKKSYTALLWVNGFSILYLLGSFGIGTKGEAVTSLYNLVFSFMILLFGNIIILMLSMDSQSIIEDYNEYKKEKKEKKGSLRGYLKSRLIVLSISVVLLFTVIVFLNLNAADVMGGAIALLLALNWYDDKLYINDGKAEDSIVRIKRQWNLIRLGIVSFSFSYLIFEHLRKFFETDTNKNQIIKFFTSVYKQYFIEQWTISGFMFNMVGFILLLALIFCLAGFVYIVLYEKPVEEYRKSMVNGETLKNKQSSDKKKSGT</sequence>
<feature type="transmembrane region" description="Helical" evidence="1">
    <location>
        <begin position="6"/>
        <end position="23"/>
    </location>
</feature>
<organism evidence="2 3">
    <name type="scientific">Lactococcus hircilactis</name>
    <dbReference type="NCBI Taxonomy" id="1494462"/>
    <lineage>
        <taxon>Bacteria</taxon>
        <taxon>Bacillati</taxon>
        <taxon>Bacillota</taxon>
        <taxon>Bacilli</taxon>
        <taxon>Lactobacillales</taxon>
        <taxon>Streptococcaceae</taxon>
        <taxon>Lactococcus</taxon>
    </lineage>
</organism>
<evidence type="ECO:0000313" key="3">
    <source>
        <dbReference type="Proteomes" id="UP000439550"/>
    </source>
</evidence>
<evidence type="ECO:0000256" key="1">
    <source>
        <dbReference type="SAM" id="Phobius"/>
    </source>
</evidence>
<feature type="transmembrane region" description="Helical" evidence="1">
    <location>
        <begin position="127"/>
        <end position="146"/>
    </location>
</feature>
<proteinExistence type="predicted"/>
<feature type="transmembrane region" description="Helical" evidence="1">
    <location>
        <begin position="48"/>
        <end position="69"/>
    </location>
</feature>
<keyword evidence="1" id="KW-0472">Membrane</keyword>
<feature type="transmembrane region" description="Helical" evidence="1">
    <location>
        <begin position="152"/>
        <end position="169"/>
    </location>
</feature>
<evidence type="ECO:0000313" key="2">
    <source>
        <dbReference type="EMBL" id="MQW39263.1"/>
    </source>
</evidence>
<reference evidence="2 3" key="1">
    <citation type="submission" date="2019-10" db="EMBL/GenBank/DDBJ databases">
        <authorList>
            <person name="Dong K."/>
        </authorList>
    </citation>
    <scope>NUCLEOTIDE SEQUENCE [LARGE SCALE GENOMIC DNA]</scope>
    <source>
        <strain evidence="2 3">DSM 28960</strain>
    </source>
</reference>
<keyword evidence="1" id="KW-0812">Transmembrane</keyword>
<dbReference type="AlphaFoldDB" id="A0A7X2D0B4"/>
<keyword evidence="3" id="KW-1185">Reference proteome</keyword>
<accession>A0A7X2D0B4</accession>
<protein>
    <submittedName>
        <fullName evidence="2">Uncharacterized protein</fullName>
    </submittedName>
</protein>
<feature type="transmembrane region" description="Helical" evidence="1">
    <location>
        <begin position="81"/>
        <end position="106"/>
    </location>
</feature>
<dbReference type="Proteomes" id="UP000439550">
    <property type="component" value="Unassembled WGS sequence"/>
</dbReference>
<dbReference type="EMBL" id="WITJ01000005">
    <property type="protein sequence ID" value="MQW39263.1"/>
    <property type="molecule type" value="Genomic_DNA"/>
</dbReference>
<feature type="transmembrane region" description="Helical" evidence="1">
    <location>
        <begin position="245"/>
        <end position="270"/>
    </location>
</feature>
<gene>
    <name evidence="2" type="ORF">GHI93_04830</name>
</gene>